<organism evidence="2 3">
    <name type="scientific">Trichoderma longibrachiatum ATCC 18648</name>
    <dbReference type="NCBI Taxonomy" id="983965"/>
    <lineage>
        <taxon>Eukaryota</taxon>
        <taxon>Fungi</taxon>
        <taxon>Dikarya</taxon>
        <taxon>Ascomycota</taxon>
        <taxon>Pezizomycotina</taxon>
        <taxon>Sordariomycetes</taxon>
        <taxon>Hypocreomycetidae</taxon>
        <taxon>Hypocreales</taxon>
        <taxon>Hypocreaceae</taxon>
        <taxon>Trichoderma</taxon>
    </lineage>
</organism>
<evidence type="ECO:0000313" key="2">
    <source>
        <dbReference type="EMBL" id="PTB81390.1"/>
    </source>
</evidence>
<dbReference type="OrthoDB" id="5367135at2759"/>
<dbReference type="Proteomes" id="UP000240760">
    <property type="component" value="Unassembled WGS sequence"/>
</dbReference>
<protein>
    <submittedName>
        <fullName evidence="2">Uncharacterized protein</fullName>
    </submittedName>
</protein>
<name>A0A2T4CIK8_TRILO</name>
<dbReference type="Gene3D" id="2.120.10.70">
    <property type="entry name" value="Fucose-specific lectin"/>
    <property type="match status" value="1"/>
</dbReference>
<keyword evidence="3" id="KW-1185">Reference proteome</keyword>
<dbReference type="SUPFAM" id="SSF89372">
    <property type="entry name" value="Fucose-specific lectin"/>
    <property type="match status" value="1"/>
</dbReference>
<accession>A0A2T4CIK8</accession>
<dbReference type="AlphaFoldDB" id="A0A2T4CIK8"/>
<sequence>MATSAQDIVRILQAAGGFIPDVDSNEYYVVLEESNELSERHWFGSQLASETLIALDIRTNSPAVYAVHDDIRSVFCVGENNALRLYTLREDEWQKVDLAGNGNILVHPSSRLSGCVDGNDSLVFFEDFKGHIRGIRVQRDGRWRFLRPLSVKSVPGNPHFAQVHDNIIYLSYVHQDGLIHQTGMRIASNVYYGLQLPGTTISNAPIENLIAGIHAEVRSEIRDETQNGPRDELEFYLLALTKKTERRPVELVRIDDNGTWTVMGKIVHGLFRHTSDEESNYDVHKAIGSAVRNATGGSGGRNITGATSGRPTAGRNSGSHSAGRDSGSHSAGGSSGRQTAGGNSGRGTNRR</sequence>
<dbReference type="EMBL" id="KZ679126">
    <property type="protein sequence ID" value="PTB81390.1"/>
    <property type="molecule type" value="Genomic_DNA"/>
</dbReference>
<feature type="region of interest" description="Disordered" evidence="1">
    <location>
        <begin position="291"/>
        <end position="351"/>
    </location>
</feature>
<evidence type="ECO:0000313" key="3">
    <source>
        <dbReference type="Proteomes" id="UP000240760"/>
    </source>
</evidence>
<evidence type="ECO:0000256" key="1">
    <source>
        <dbReference type="SAM" id="MobiDB-lite"/>
    </source>
</evidence>
<proteinExistence type="predicted"/>
<reference evidence="2 3" key="1">
    <citation type="submission" date="2016-07" db="EMBL/GenBank/DDBJ databases">
        <title>Multiple horizontal gene transfer events from other fungi enriched the ability of initially mycotrophic Trichoderma (Ascomycota) to feed on dead plant biomass.</title>
        <authorList>
            <consortium name="DOE Joint Genome Institute"/>
            <person name="Aerts A."/>
            <person name="Atanasova L."/>
            <person name="Chenthamara K."/>
            <person name="Zhang J."/>
            <person name="Grujic M."/>
            <person name="Henrissat B."/>
            <person name="Kuo A."/>
            <person name="Salamov A."/>
            <person name="Lipzen A."/>
            <person name="Labutti K."/>
            <person name="Barry K."/>
            <person name="Miao Y."/>
            <person name="Rahimi M.J."/>
            <person name="Shen Q."/>
            <person name="Grigoriev I.V."/>
            <person name="Kubicek C.P."/>
            <person name="Druzhinina I.S."/>
        </authorList>
    </citation>
    <scope>NUCLEOTIDE SEQUENCE [LARGE SCALE GENOMIC DNA]</scope>
    <source>
        <strain evidence="2 3">ATCC 18648</strain>
    </source>
</reference>
<feature type="compositionally biased region" description="Polar residues" evidence="1">
    <location>
        <begin position="304"/>
        <end position="316"/>
    </location>
</feature>
<gene>
    <name evidence="2" type="ORF">M440DRAFT_1443805</name>
</gene>